<dbReference type="GO" id="GO:0006508">
    <property type="term" value="P:proteolysis"/>
    <property type="evidence" value="ECO:0007669"/>
    <property type="project" value="UniProtKB-KW"/>
</dbReference>
<keyword evidence="3" id="KW-0378">Hydrolase</keyword>
<dbReference type="HOGENOM" id="CLU_051806_1_1_9"/>
<feature type="transmembrane region" description="Helical" evidence="1">
    <location>
        <begin position="232"/>
        <end position="249"/>
    </location>
</feature>
<dbReference type="RefSeq" id="WP_052139460.1">
    <property type="nucleotide sequence ID" value="NZ_CP006905.1"/>
</dbReference>
<dbReference type="STRING" id="1561.NPD11_1852"/>
<dbReference type="GO" id="GO:0004175">
    <property type="term" value="F:endopeptidase activity"/>
    <property type="evidence" value="ECO:0007669"/>
    <property type="project" value="UniProtKB-ARBA"/>
</dbReference>
<dbReference type="GO" id="GO:0080120">
    <property type="term" value="P:CAAX-box protein maturation"/>
    <property type="evidence" value="ECO:0007669"/>
    <property type="project" value="UniProtKB-ARBA"/>
</dbReference>
<keyword evidence="3" id="KW-0645">Protease</keyword>
<feature type="domain" description="CAAX prenyl protease 2/Lysostaphin resistance protein A-like" evidence="2">
    <location>
        <begin position="145"/>
        <end position="236"/>
    </location>
</feature>
<evidence type="ECO:0000256" key="1">
    <source>
        <dbReference type="SAM" id="Phobius"/>
    </source>
</evidence>
<protein>
    <submittedName>
        <fullName evidence="3">CAAX protease self-immunity family protein</fullName>
    </submittedName>
</protein>
<dbReference type="AlphaFoldDB" id="A0A0A7FW00"/>
<proteinExistence type="predicted"/>
<feature type="transmembrane region" description="Helical" evidence="1">
    <location>
        <begin position="103"/>
        <end position="126"/>
    </location>
</feature>
<dbReference type="Pfam" id="PF02517">
    <property type="entry name" value="Rce1-like"/>
    <property type="match status" value="1"/>
</dbReference>
<dbReference type="InterPro" id="IPR003675">
    <property type="entry name" value="Rce1/LyrA-like_dom"/>
</dbReference>
<name>A0A0A7FW00_9CLOT</name>
<dbReference type="Proteomes" id="UP000030635">
    <property type="component" value="Chromosome"/>
</dbReference>
<accession>A0A0A7FW00</accession>
<keyword evidence="4" id="KW-1185">Reference proteome</keyword>
<evidence type="ECO:0000313" key="3">
    <source>
        <dbReference type="EMBL" id="AIY83748.1"/>
    </source>
</evidence>
<evidence type="ECO:0000259" key="2">
    <source>
        <dbReference type="Pfam" id="PF02517"/>
    </source>
</evidence>
<dbReference type="PANTHER" id="PTHR39430">
    <property type="entry name" value="MEMBRANE-ASSOCIATED PROTEASE-RELATED"/>
    <property type="match status" value="1"/>
</dbReference>
<gene>
    <name evidence="3" type="ORF">U729_1150</name>
</gene>
<feature type="transmembrane region" description="Helical" evidence="1">
    <location>
        <begin position="138"/>
        <end position="155"/>
    </location>
</feature>
<dbReference type="EMBL" id="CP006905">
    <property type="protein sequence ID" value="AIY83748.1"/>
    <property type="molecule type" value="Genomic_DNA"/>
</dbReference>
<dbReference type="OrthoDB" id="324900at2"/>
<keyword evidence="1" id="KW-0812">Transmembrane</keyword>
<feature type="transmembrane region" description="Helical" evidence="1">
    <location>
        <begin position="201"/>
        <end position="220"/>
    </location>
</feature>
<keyword evidence="1" id="KW-0472">Membrane</keyword>
<feature type="transmembrane region" description="Helical" evidence="1">
    <location>
        <begin position="278"/>
        <end position="295"/>
    </location>
</feature>
<reference evidence="3 4" key="1">
    <citation type="journal article" date="2015" name="Infect. Genet. Evol.">
        <title>Genomic sequences of six botulinum neurotoxin-producing strains representing three clostridial species illustrate the mobility and diversity of botulinum neurotoxin genes.</title>
        <authorList>
            <person name="Smith T.J."/>
            <person name="Hill K.K."/>
            <person name="Xie G."/>
            <person name="Foley B.T."/>
            <person name="Williamson C.H."/>
            <person name="Foster J.T."/>
            <person name="Johnson S.L."/>
            <person name="Chertkov O."/>
            <person name="Teshima H."/>
            <person name="Gibbons H.S."/>
            <person name="Johnsky L.A."/>
            <person name="Karavis M.A."/>
            <person name="Smith L.A."/>
        </authorList>
    </citation>
    <scope>NUCLEOTIDE SEQUENCE [LARGE SCALE GENOMIC DNA]</scope>
    <source>
        <strain evidence="3">Sullivan</strain>
    </source>
</reference>
<feature type="transmembrane region" description="Helical" evidence="1">
    <location>
        <begin position="176"/>
        <end position="195"/>
    </location>
</feature>
<dbReference type="eggNOG" id="COG1266">
    <property type="taxonomic scope" value="Bacteria"/>
</dbReference>
<sequence>MKNLFDMNVGLFKEAREGKPSGPIFTLFMPIISNLAALPILLIPIFIIQMYLLINPSFYNVYGFQLDLILNTGAIIIFYFLIVKYKEKRSIASIGFKLNKSTLYEYLSGFLIGILLIGIIAILIVITGNGSFEFNKSIDLSFVGPFILVIIGWCIQGASEEIMMRGHMMPVLGNRFGPIAGILISSSYFGALHLLNNGISVLAIVNLILFGIFASVFAIYKKSLWGVCAIHSAWNFAQGNLFGFLVSGIKTNGGQIITTKIYEGNIINGGNFGPEGGLITSLILILAILVVSYLLKRKNKA</sequence>
<organism evidence="3 4">
    <name type="scientific">Clostridium baratii str. Sullivan</name>
    <dbReference type="NCBI Taxonomy" id="1415775"/>
    <lineage>
        <taxon>Bacteria</taxon>
        <taxon>Bacillati</taxon>
        <taxon>Bacillota</taxon>
        <taxon>Clostridia</taxon>
        <taxon>Eubacteriales</taxon>
        <taxon>Clostridiaceae</taxon>
        <taxon>Clostridium</taxon>
    </lineage>
</organism>
<feature type="transmembrane region" description="Helical" evidence="1">
    <location>
        <begin position="60"/>
        <end position="82"/>
    </location>
</feature>
<dbReference type="PANTHER" id="PTHR39430:SF1">
    <property type="entry name" value="PROTEASE"/>
    <property type="match status" value="1"/>
</dbReference>
<keyword evidence="1" id="KW-1133">Transmembrane helix</keyword>
<feature type="transmembrane region" description="Helical" evidence="1">
    <location>
        <begin position="21"/>
        <end position="54"/>
    </location>
</feature>
<evidence type="ECO:0000313" key="4">
    <source>
        <dbReference type="Proteomes" id="UP000030635"/>
    </source>
</evidence>
<dbReference type="KEGG" id="cbv:U729_1150"/>